<organism evidence="1">
    <name type="scientific">uncultured Caudovirales phage</name>
    <dbReference type="NCBI Taxonomy" id="2100421"/>
    <lineage>
        <taxon>Viruses</taxon>
        <taxon>Duplodnaviria</taxon>
        <taxon>Heunggongvirae</taxon>
        <taxon>Uroviricota</taxon>
        <taxon>Caudoviricetes</taxon>
        <taxon>Peduoviridae</taxon>
        <taxon>Maltschvirus</taxon>
        <taxon>Maltschvirus maltsch</taxon>
    </lineage>
</organism>
<gene>
    <name evidence="1" type="ORF">UFOVP80_55</name>
</gene>
<accession>A0A6J5KZK8</accession>
<sequence length="79" mass="9638">MQAGVAREYDLDEDIAKWEEIGHALFFLKTGIEYAEQYRSKCNRFLDHEDKVELAAMQVRYWNIYYKYFEKFIKKVRGM</sequence>
<dbReference type="EMBL" id="LR796205">
    <property type="protein sequence ID" value="CAB4126762.1"/>
    <property type="molecule type" value="Genomic_DNA"/>
</dbReference>
<reference evidence="1" key="1">
    <citation type="submission" date="2020-04" db="EMBL/GenBank/DDBJ databases">
        <authorList>
            <person name="Chiriac C."/>
            <person name="Salcher M."/>
            <person name="Ghai R."/>
            <person name="Kavagutti S V."/>
        </authorList>
    </citation>
    <scope>NUCLEOTIDE SEQUENCE</scope>
</reference>
<protein>
    <submittedName>
        <fullName evidence="1">Uncharacterized protein</fullName>
    </submittedName>
</protein>
<name>A0A6J5KZK8_9CAUD</name>
<proteinExistence type="predicted"/>
<evidence type="ECO:0000313" key="1">
    <source>
        <dbReference type="EMBL" id="CAB4126762.1"/>
    </source>
</evidence>